<dbReference type="SUPFAM" id="SSF51445">
    <property type="entry name" value="(Trans)glycosidases"/>
    <property type="match status" value="1"/>
</dbReference>
<accession>A0A7J7M9J2</accession>
<proteinExistence type="inferred from homology"/>
<dbReference type="EMBL" id="JACGCM010001690">
    <property type="protein sequence ID" value="KAF6151450.1"/>
    <property type="molecule type" value="Genomic_DNA"/>
</dbReference>
<dbReference type="AlphaFoldDB" id="A0A7J7M9J2"/>
<name>A0A7J7M9J2_9MAGN</name>
<comment type="caution">
    <text evidence="4">The sequence shown here is derived from an EMBL/GenBank/DDBJ whole genome shotgun (WGS) entry which is preliminary data.</text>
</comment>
<feature type="signal peptide" evidence="3">
    <location>
        <begin position="1"/>
        <end position="26"/>
    </location>
</feature>
<dbReference type="InterPro" id="IPR017853">
    <property type="entry name" value="GH"/>
</dbReference>
<dbReference type="PANTHER" id="PTHR10353:SF29">
    <property type="entry name" value="BETA-GLUCOSIDASE 11"/>
    <property type="match status" value="1"/>
</dbReference>
<comment type="similarity">
    <text evidence="1 2">Belongs to the glycosyl hydrolase 1 family.</text>
</comment>
<evidence type="ECO:0008006" key="6">
    <source>
        <dbReference type="Google" id="ProtNLM"/>
    </source>
</evidence>
<evidence type="ECO:0000313" key="4">
    <source>
        <dbReference type="EMBL" id="KAF6151450.1"/>
    </source>
</evidence>
<dbReference type="GO" id="GO:0008422">
    <property type="term" value="F:beta-glucosidase activity"/>
    <property type="evidence" value="ECO:0007669"/>
    <property type="project" value="TreeGrafter"/>
</dbReference>
<evidence type="ECO:0000256" key="3">
    <source>
        <dbReference type="SAM" id="SignalP"/>
    </source>
</evidence>
<dbReference type="Pfam" id="PF00232">
    <property type="entry name" value="Glyco_hydro_1"/>
    <property type="match status" value="1"/>
</dbReference>
<reference evidence="4 5" key="1">
    <citation type="journal article" date="2020" name="IScience">
        <title>Genome Sequencing of the Endangered Kingdonia uniflora (Circaeasteraceae, Ranunculales) Reveals Potential Mechanisms of Evolutionary Specialization.</title>
        <authorList>
            <person name="Sun Y."/>
            <person name="Deng T."/>
            <person name="Zhang A."/>
            <person name="Moore M.J."/>
            <person name="Landis J.B."/>
            <person name="Lin N."/>
            <person name="Zhang H."/>
            <person name="Zhang X."/>
            <person name="Huang J."/>
            <person name="Zhang X."/>
            <person name="Sun H."/>
            <person name="Wang H."/>
        </authorList>
    </citation>
    <scope>NUCLEOTIDE SEQUENCE [LARGE SCALE GENOMIC DNA]</scope>
    <source>
        <strain evidence="4">TB1705</strain>
        <tissue evidence="4">Leaf</tissue>
    </source>
</reference>
<evidence type="ECO:0000256" key="2">
    <source>
        <dbReference type="RuleBase" id="RU003690"/>
    </source>
</evidence>
<dbReference type="PANTHER" id="PTHR10353">
    <property type="entry name" value="GLYCOSYL HYDROLASE"/>
    <property type="match status" value="1"/>
</dbReference>
<evidence type="ECO:0000313" key="5">
    <source>
        <dbReference type="Proteomes" id="UP000541444"/>
    </source>
</evidence>
<evidence type="ECO:0000256" key="1">
    <source>
        <dbReference type="ARBA" id="ARBA00010838"/>
    </source>
</evidence>
<protein>
    <recommendedName>
        <fullName evidence="6">Beta-glucosidase</fullName>
    </recommendedName>
</protein>
<keyword evidence="5" id="KW-1185">Reference proteome</keyword>
<feature type="chain" id="PRO_5029881235" description="Beta-glucosidase" evidence="3">
    <location>
        <begin position="27"/>
        <end position="131"/>
    </location>
</feature>
<dbReference type="InterPro" id="IPR001360">
    <property type="entry name" value="Glyco_hydro_1"/>
</dbReference>
<keyword evidence="3" id="KW-0732">Signal</keyword>
<dbReference type="OrthoDB" id="65569at2759"/>
<gene>
    <name evidence="4" type="ORF">GIB67_016262</name>
</gene>
<sequence length="131" mass="14884">MRKMVRVVILVLTRVFMFFFIHLSTQDGSVSWAISIRDFPSGFVFGAGSSAYKIEGAAAEDGRTPSIWDAFTQAGKMKDKSTGDIAADQYHKYKEDVKLMYERGLDAYKFSISWSRLIHGMMPGIPDFYYI</sequence>
<dbReference type="GO" id="GO:0005975">
    <property type="term" value="P:carbohydrate metabolic process"/>
    <property type="evidence" value="ECO:0007669"/>
    <property type="project" value="InterPro"/>
</dbReference>
<dbReference type="Proteomes" id="UP000541444">
    <property type="component" value="Unassembled WGS sequence"/>
</dbReference>
<organism evidence="4 5">
    <name type="scientific">Kingdonia uniflora</name>
    <dbReference type="NCBI Taxonomy" id="39325"/>
    <lineage>
        <taxon>Eukaryota</taxon>
        <taxon>Viridiplantae</taxon>
        <taxon>Streptophyta</taxon>
        <taxon>Embryophyta</taxon>
        <taxon>Tracheophyta</taxon>
        <taxon>Spermatophyta</taxon>
        <taxon>Magnoliopsida</taxon>
        <taxon>Ranunculales</taxon>
        <taxon>Circaeasteraceae</taxon>
        <taxon>Kingdonia</taxon>
    </lineage>
</organism>
<dbReference type="Gene3D" id="3.20.20.80">
    <property type="entry name" value="Glycosidases"/>
    <property type="match status" value="1"/>
</dbReference>